<dbReference type="CDD" id="cd16145">
    <property type="entry name" value="ARS_like"/>
    <property type="match status" value="1"/>
</dbReference>
<dbReference type="PANTHER" id="PTHR42693:SF53">
    <property type="entry name" value="ENDO-4-O-SULFATASE"/>
    <property type="match status" value="1"/>
</dbReference>
<keyword evidence="3" id="KW-0378">Hydrolase</keyword>
<sequence length="468" mass="53180">MYIKIIFSAALLTTILIGCNQNNLKSKSDIQKPNIIFVLADDLGYNDVGYAGQEQIKTPHIDQLAKEGKVYTNAYAGAPVCGPSRSVLMTGQHTGHTTVRGNSTIVGGIPGKKGDKVVYRANLSDSDYTVGNLMQDAGYKTCLVGKWHLGGYDSTATPNHRGFDEFYGWLTNKPQTYQSTYWPHKRLKNNNMIDIPQNAEGKKGYYHTDMCTDEAIEFITQNKDCDQPFMLMLCYSNPHAPLDAPDNAIYNNKEWPDNMKTYASMIYHLDKNIERLKQTLIREGLSDNTIVFFCSDNGPRSNYSDKLTEVVDFFDSNGQLRGYKRDMYEGGIRTPMIVWSPKMIKAGSKSELPWYFADIMPTFAEISNFKTDLMKTDGISIYPSIIDNPMPNSPRFLYWEFFERGYKQAVRYGKWKAVVIGGKMELYDLSNDIGEQNNIADKHPEITNTIKEYLSECRTESPFWPVKN</sequence>
<dbReference type="SUPFAM" id="SSF53649">
    <property type="entry name" value="Alkaline phosphatase-like"/>
    <property type="match status" value="1"/>
</dbReference>
<dbReference type="Gene3D" id="3.30.1120.10">
    <property type="match status" value="1"/>
</dbReference>
<protein>
    <submittedName>
        <fullName evidence="6">Arylsulfatase</fullName>
    </submittedName>
</protein>
<evidence type="ECO:0000256" key="2">
    <source>
        <dbReference type="ARBA" id="ARBA00022723"/>
    </source>
</evidence>
<gene>
    <name evidence="6" type="ORF">OM074_15000</name>
</gene>
<keyword evidence="7" id="KW-1185">Reference proteome</keyword>
<dbReference type="GO" id="GO:0004065">
    <property type="term" value="F:arylsulfatase activity"/>
    <property type="evidence" value="ECO:0007669"/>
    <property type="project" value="TreeGrafter"/>
</dbReference>
<dbReference type="PROSITE" id="PS00149">
    <property type="entry name" value="SULFATASE_2"/>
    <property type="match status" value="1"/>
</dbReference>
<evidence type="ECO:0000313" key="7">
    <source>
        <dbReference type="Proteomes" id="UP001207408"/>
    </source>
</evidence>
<dbReference type="Proteomes" id="UP001207408">
    <property type="component" value="Unassembled WGS sequence"/>
</dbReference>
<reference evidence="6" key="1">
    <citation type="submission" date="2022-10" db="EMBL/GenBank/DDBJ databases">
        <authorList>
            <person name="Yu W.X."/>
        </authorList>
    </citation>
    <scope>NUCLEOTIDE SEQUENCE</scope>
    <source>
        <strain evidence="6">D04</strain>
    </source>
</reference>
<comment type="caution">
    <text evidence="6">The sequence shown here is derived from an EMBL/GenBank/DDBJ whole genome shotgun (WGS) entry which is preliminary data.</text>
</comment>
<dbReference type="InterPro" id="IPR050738">
    <property type="entry name" value="Sulfatase"/>
</dbReference>
<evidence type="ECO:0000256" key="1">
    <source>
        <dbReference type="ARBA" id="ARBA00008779"/>
    </source>
</evidence>
<accession>A0AAE3MH42</accession>
<organism evidence="6 7">
    <name type="scientific">Plebeiibacterium marinum</name>
    <dbReference type="NCBI Taxonomy" id="2992111"/>
    <lineage>
        <taxon>Bacteria</taxon>
        <taxon>Pseudomonadati</taxon>
        <taxon>Bacteroidota</taxon>
        <taxon>Bacteroidia</taxon>
        <taxon>Marinilabiliales</taxon>
        <taxon>Marinilabiliaceae</taxon>
        <taxon>Plebeiibacterium</taxon>
    </lineage>
</organism>
<keyword evidence="4" id="KW-0106">Calcium</keyword>
<dbReference type="Gene3D" id="3.40.720.10">
    <property type="entry name" value="Alkaline Phosphatase, subunit A"/>
    <property type="match status" value="1"/>
</dbReference>
<dbReference type="Pfam" id="PF00884">
    <property type="entry name" value="Sulfatase"/>
    <property type="match status" value="1"/>
</dbReference>
<dbReference type="GO" id="GO:0046872">
    <property type="term" value="F:metal ion binding"/>
    <property type="evidence" value="ECO:0007669"/>
    <property type="project" value="UniProtKB-KW"/>
</dbReference>
<keyword evidence="2" id="KW-0479">Metal-binding</keyword>
<proteinExistence type="inferred from homology"/>
<dbReference type="AlphaFoldDB" id="A0AAE3MH42"/>
<dbReference type="InterPro" id="IPR000917">
    <property type="entry name" value="Sulfatase_N"/>
</dbReference>
<dbReference type="EMBL" id="JAPDPI010000033">
    <property type="protein sequence ID" value="MCW3806942.1"/>
    <property type="molecule type" value="Genomic_DNA"/>
</dbReference>
<evidence type="ECO:0000259" key="5">
    <source>
        <dbReference type="Pfam" id="PF00884"/>
    </source>
</evidence>
<evidence type="ECO:0000256" key="4">
    <source>
        <dbReference type="ARBA" id="ARBA00022837"/>
    </source>
</evidence>
<evidence type="ECO:0000256" key="3">
    <source>
        <dbReference type="ARBA" id="ARBA00022801"/>
    </source>
</evidence>
<comment type="similarity">
    <text evidence="1">Belongs to the sulfatase family.</text>
</comment>
<dbReference type="InterPro" id="IPR017850">
    <property type="entry name" value="Alkaline_phosphatase_core_sf"/>
</dbReference>
<dbReference type="PROSITE" id="PS51257">
    <property type="entry name" value="PROKAR_LIPOPROTEIN"/>
    <property type="match status" value="1"/>
</dbReference>
<name>A0AAE3MH42_9BACT</name>
<dbReference type="RefSeq" id="WP_301200869.1">
    <property type="nucleotide sequence ID" value="NZ_JAPDPI010000033.1"/>
</dbReference>
<evidence type="ECO:0000313" key="6">
    <source>
        <dbReference type="EMBL" id="MCW3806942.1"/>
    </source>
</evidence>
<dbReference type="InterPro" id="IPR024607">
    <property type="entry name" value="Sulfatase_CS"/>
</dbReference>
<dbReference type="PANTHER" id="PTHR42693">
    <property type="entry name" value="ARYLSULFATASE FAMILY MEMBER"/>
    <property type="match status" value="1"/>
</dbReference>
<dbReference type="PROSITE" id="PS00523">
    <property type="entry name" value="SULFATASE_1"/>
    <property type="match status" value="1"/>
</dbReference>
<feature type="domain" description="Sulfatase N-terminal" evidence="5">
    <location>
        <begin position="33"/>
        <end position="365"/>
    </location>
</feature>